<reference evidence="2 3" key="1">
    <citation type="submission" date="2014-12" db="EMBL/GenBank/DDBJ databases">
        <title>Draft genome sequences of 29 type strains of Enterococci.</title>
        <authorList>
            <person name="Zhong Z."/>
            <person name="Sun Z."/>
            <person name="Liu W."/>
            <person name="Zhang W."/>
            <person name="Zhang H."/>
        </authorList>
    </citation>
    <scope>NUCLEOTIDE SEQUENCE [LARGE SCALE GENOMIC DNA]</scope>
    <source>
        <strain evidence="2 3">DSM 22801</strain>
    </source>
</reference>
<comment type="caution">
    <text evidence="2">The sequence shown here is derived from an EMBL/GenBank/DDBJ whole genome shotgun (WGS) entry which is preliminary data.</text>
</comment>
<organism evidence="2 3">
    <name type="scientific">Enterococcus silesiacus</name>
    <dbReference type="NCBI Taxonomy" id="332949"/>
    <lineage>
        <taxon>Bacteria</taxon>
        <taxon>Bacillati</taxon>
        <taxon>Bacillota</taxon>
        <taxon>Bacilli</taxon>
        <taxon>Lactobacillales</taxon>
        <taxon>Enterococcaceae</taxon>
        <taxon>Enterococcus</taxon>
    </lineage>
</organism>
<dbReference type="AlphaFoldDB" id="A0AA91JNN8"/>
<dbReference type="Pfam" id="PF11195">
    <property type="entry name" value="Tad2-like"/>
    <property type="match status" value="1"/>
</dbReference>
<evidence type="ECO:0000313" key="2">
    <source>
        <dbReference type="EMBL" id="OJG90962.1"/>
    </source>
</evidence>
<accession>A0AA91JNN8</accession>
<sequence>MYIELRDEIGTSDGTFLPVTPYFLIKTSDEGYSMFSPTPCDVLAEDWKIVSTD</sequence>
<dbReference type="EMBL" id="JXLC01000017">
    <property type="protein sequence ID" value="OJG90962.1"/>
    <property type="molecule type" value="Genomic_DNA"/>
</dbReference>
<feature type="domain" description="Thoeris anti-defense 2-like" evidence="1">
    <location>
        <begin position="1"/>
        <end position="50"/>
    </location>
</feature>
<name>A0AA91JNN8_9ENTE</name>
<dbReference type="Proteomes" id="UP000183039">
    <property type="component" value="Unassembled WGS sequence"/>
</dbReference>
<dbReference type="InterPro" id="IPR021361">
    <property type="entry name" value="Tad2-like_dom"/>
</dbReference>
<protein>
    <submittedName>
        <fullName evidence="2">Methionyl-tRNA synthetase</fullName>
    </submittedName>
</protein>
<evidence type="ECO:0000259" key="1">
    <source>
        <dbReference type="Pfam" id="PF11195"/>
    </source>
</evidence>
<evidence type="ECO:0000313" key="3">
    <source>
        <dbReference type="Proteomes" id="UP000183039"/>
    </source>
</evidence>
<proteinExistence type="predicted"/>
<gene>
    <name evidence="2" type="ORF">RV15_GL000958</name>
</gene>